<evidence type="ECO:0000313" key="2">
    <source>
        <dbReference type="Proteomes" id="UP000469763"/>
    </source>
</evidence>
<evidence type="ECO:0000313" key="1">
    <source>
        <dbReference type="EMBL" id="NEG78639.1"/>
    </source>
</evidence>
<gene>
    <name evidence="1" type="ORF">GFD22_06595</name>
</gene>
<name>A0A7K3TIY2_9BIFI</name>
<dbReference type="OrthoDB" id="5175769at2"/>
<proteinExistence type="predicted"/>
<sequence length="244" mass="27700">MAEVTDDPTSWRLTGGLMVQAHAMMHGLESRSTEDADLLIDVLVHHNAVREVRDNLQSLGFAVVEGTLTGYTTRMRRGPCNVDLLVDNHLSPFLRRRAELNGYKMLGMPGSRKAVARSMFVDLEWKGEIARICMPDLLGALLMKAASWREARQDDVGRHLQDCAVLASLVDDPVRELLRLNNRSRSDRKNVRTLRDGLMGHPEFFRTLDPRHRMRAERTLGILARLLDMPRKYGSVEEYVLGVQ</sequence>
<dbReference type="Proteomes" id="UP000469763">
    <property type="component" value="Unassembled WGS sequence"/>
</dbReference>
<reference evidence="1 2" key="1">
    <citation type="submission" date="2019-10" db="EMBL/GenBank/DDBJ databases">
        <title>Bifidobacterium from non-human primates.</title>
        <authorList>
            <person name="Modesto M."/>
        </authorList>
    </citation>
    <scope>NUCLEOTIDE SEQUENCE [LARGE SCALE GENOMIC DNA]</scope>
    <source>
        <strain evidence="1 2">TREC</strain>
    </source>
</reference>
<dbReference type="AlphaFoldDB" id="A0A7K3TIY2"/>
<comment type="caution">
    <text evidence="1">The sequence shown here is derived from an EMBL/GenBank/DDBJ whole genome shotgun (WGS) entry which is preliminary data.</text>
</comment>
<accession>A0A7K3TIY2</accession>
<dbReference type="EMBL" id="WHZY01000008">
    <property type="protein sequence ID" value="NEG78639.1"/>
    <property type="molecule type" value="Genomic_DNA"/>
</dbReference>
<keyword evidence="2" id="KW-1185">Reference proteome</keyword>
<protein>
    <submittedName>
        <fullName evidence="1">Uncharacterized protein</fullName>
    </submittedName>
</protein>
<dbReference type="RefSeq" id="WP_152350304.1">
    <property type="nucleotide sequence ID" value="NZ_WBSN01000007.1"/>
</dbReference>
<organism evidence="1 2">
    <name type="scientific">Bifidobacterium avesanii</name>
    <dbReference type="NCBI Taxonomy" id="1798157"/>
    <lineage>
        <taxon>Bacteria</taxon>
        <taxon>Bacillati</taxon>
        <taxon>Actinomycetota</taxon>
        <taxon>Actinomycetes</taxon>
        <taxon>Bifidobacteriales</taxon>
        <taxon>Bifidobacteriaceae</taxon>
        <taxon>Bifidobacterium</taxon>
    </lineage>
</organism>